<protein>
    <submittedName>
        <fullName evidence="1">Uncharacterized protein</fullName>
    </submittedName>
</protein>
<organism evidence="1 2">
    <name type="scientific">Peronosclerospora sorghi</name>
    <dbReference type="NCBI Taxonomy" id="230839"/>
    <lineage>
        <taxon>Eukaryota</taxon>
        <taxon>Sar</taxon>
        <taxon>Stramenopiles</taxon>
        <taxon>Oomycota</taxon>
        <taxon>Peronosporomycetes</taxon>
        <taxon>Peronosporales</taxon>
        <taxon>Peronosporaceae</taxon>
        <taxon>Peronosclerospora</taxon>
    </lineage>
</organism>
<accession>A0ACC0W6S1</accession>
<gene>
    <name evidence="1" type="ORF">PsorP6_005287</name>
</gene>
<sequence>MHKTRTAVALGREMSHCSFYWKTKGNYSERLRHHALDHDTKTLTATSVTEAANVTIPQPLVALTFRSPIIHVAFFQKLSQYNGRLWIGSLDGSYYFTGIRVQQFSSLCLMANDPVIVVKDVSLLRRCVTKVETANFSFHR</sequence>
<proteinExistence type="predicted"/>
<dbReference type="EMBL" id="CM047583">
    <property type="protein sequence ID" value="KAI9913789.1"/>
    <property type="molecule type" value="Genomic_DNA"/>
</dbReference>
<evidence type="ECO:0000313" key="1">
    <source>
        <dbReference type="EMBL" id="KAI9913789.1"/>
    </source>
</evidence>
<name>A0ACC0W6S1_9STRA</name>
<dbReference type="Proteomes" id="UP001163321">
    <property type="component" value="Chromosome 4"/>
</dbReference>
<comment type="caution">
    <text evidence="1">The sequence shown here is derived from an EMBL/GenBank/DDBJ whole genome shotgun (WGS) entry which is preliminary data.</text>
</comment>
<evidence type="ECO:0000313" key="2">
    <source>
        <dbReference type="Proteomes" id="UP001163321"/>
    </source>
</evidence>
<keyword evidence="2" id="KW-1185">Reference proteome</keyword>
<reference evidence="1 2" key="1">
    <citation type="journal article" date="2022" name="bioRxiv">
        <title>The genome of the oomycete Peronosclerospora sorghi, a cosmopolitan pathogen of maize and sorghum, is inflated with dispersed pseudogenes.</title>
        <authorList>
            <person name="Fletcher K."/>
            <person name="Martin F."/>
            <person name="Isakeit T."/>
            <person name="Cavanaugh K."/>
            <person name="Magill C."/>
            <person name="Michelmore R."/>
        </authorList>
    </citation>
    <scope>NUCLEOTIDE SEQUENCE [LARGE SCALE GENOMIC DNA]</scope>
    <source>
        <strain evidence="1">P6</strain>
    </source>
</reference>